<dbReference type="RefSeq" id="YP_009949385.1">
    <property type="nucleotide sequence ID" value="NC_051580.1"/>
</dbReference>
<protein>
    <submittedName>
        <fullName evidence="1">Uncharacterized protein</fullName>
    </submittedName>
</protein>
<sequence length="107" mass="11343">MSLREKAKAFIKETAISIIEDPRTETALRGIVARVVLPIIPVAVGAAVDRAADRLTDLDQDGKPDIGEVVDAARDGIDKLLPPGINLPVIGDLNEFVGGFLPNFGGR</sequence>
<dbReference type="Proteomes" id="UP000259812">
    <property type="component" value="Genome"/>
</dbReference>
<dbReference type="GeneID" id="60320789"/>
<evidence type="ECO:0000313" key="1">
    <source>
        <dbReference type="EMBL" id="AXN53306.1"/>
    </source>
</evidence>
<dbReference type="EMBL" id="MH632120">
    <property type="protein sequence ID" value="AXN53306.1"/>
    <property type="molecule type" value="Genomic_DNA"/>
</dbReference>
<evidence type="ECO:0000313" key="2">
    <source>
        <dbReference type="Proteomes" id="UP000259812"/>
    </source>
</evidence>
<proteinExistence type="predicted"/>
<reference evidence="2" key="1">
    <citation type="submission" date="2018-07" db="EMBL/GenBank/DDBJ databases">
        <authorList>
            <person name="Quirk P.G."/>
            <person name="Krulwich T.A."/>
        </authorList>
    </citation>
    <scope>NUCLEOTIDE SEQUENCE [LARGE SCALE GENOMIC DNA]</scope>
</reference>
<accession>A0A346FC81</accession>
<gene>
    <name evidence="1" type="primary">34</name>
    <name evidence="1" type="ORF">PBI_THONKO_34</name>
</gene>
<dbReference type="KEGG" id="vg:60320789"/>
<organism evidence="1 2">
    <name type="scientific">Mycobacterium phage Thonko</name>
    <dbReference type="NCBI Taxonomy" id="2282910"/>
    <lineage>
        <taxon>Viruses</taxon>
        <taxon>Duplodnaviria</taxon>
        <taxon>Heunggongvirae</taxon>
        <taxon>Uroviricota</taxon>
        <taxon>Caudoviricetes</taxon>
        <taxon>Bclasvirinae</taxon>
        <taxon>Thonkovirus</taxon>
        <taxon>Thonkovirus thonko</taxon>
    </lineage>
</organism>
<keyword evidence="2" id="KW-1185">Reference proteome</keyword>
<name>A0A346FC81_9CAUD</name>